<feature type="compositionally biased region" description="Low complexity" evidence="1">
    <location>
        <begin position="141"/>
        <end position="155"/>
    </location>
</feature>
<evidence type="ECO:0000256" key="1">
    <source>
        <dbReference type="SAM" id="MobiDB-lite"/>
    </source>
</evidence>
<name>G3N4R3_GASAC</name>
<evidence type="ECO:0000313" key="2">
    <source>
        <dbReference type="Ensembl" id="ENSGACP00000000283.1"/>
    </source>
</evidence>
<dbReference type="GO" id="GO:0070008">
    <property type="term" value="F:serine-type exopeptidase activity"/>
    <property type="evidence" value="ECO:0007669"/>
    <property type="project" value="InterPro"/>
</dbReference>
<reference evidence="2" key="2">
    <citation type="submission" date="2024-04" db="UniProtKB">
        <authorList>
            <consortium name="Ensembl"/>
        </authorList>
    </citation>
    <scope>IDENTIFICATION</scope>
</reference>
<dbReference type="Ensembl" id="ENSGACT00000000283.1">
    <property type="protein sequence ID" value="ENSGACP00000000283.1"/>
    <property type="gene ID" value="ENSGACG00000000218.1"/>
</dbReference>
<accession>G3N4R3</accession>
<dbReference type="InterPro" id="IPR008758">
    <property type="entry name" value="Peptidase_S28"/>
</dbReference>
<feature type="region of interest" description="Disordered" evidence="1">
    <location>
        <begin position="124"/>
        <end position="184"/>
    </location>
</feature>
<dbReference type="GO" id="GO:0006508">
    <property type="term" value="P:proteolysis"/>
    <property type="evidence" value="ECO:0007669"/>
    <property type="project" value="InterPro"/>
</dbReference>
<dbReference type="Pfam" id="PF05577">
    <property type="entry name" value="Peptidase_S28"/>
    <property type="match status" value="1"/>
</dbReference>
<proteinExistence type="predicted"/>
<reference evidence="2" key="1">
    <citation type="submission" date="2006-01" db="EMBL/GenBank/DDBJ databases">
        <authorList>
            <person name="Lindblad-Toh K."/>
            <person name="Mauceli E."/>
            <person name="Grabherr M."/>
            <person name="Chang J.L."/>
            <person name="Lander E.S."/>
        </authorList>
    </citation>
    <scope>NUCLEOTIDE SEQUENCE [LARGE SCALE GENOMIC DNA]</scope>
</reference>
<organism evidence="2">
    <name type="scientific">Gasterosteus aculeatus</name>
    <name type="common">Three-spined stickleback</name>
    <dbReference type="NCBI Taxonomy" id="69293"/>
    <lineage>
        <taxon>Eukaryota</taxon>
        <taxon>Metazoa</taxon>
        <taxon>Chordata</taxon>
        <taxon>Craniata</taxon>
        <taxon>Vertebrata</taxon>
        <taxon>Euteleostomi</taxon>
        <taxon>Actinopterygii</taxon>
        <taxon>Neopterygii</taxon>
        <taxon>Teleostei</taxon>
        <taxon>Neoteleostei</taxon>
        <taxon>Acanthomorphata</taxon>
        <taxon>Eupercaria</taxon>
        <taxon>Perciformes</taxon>
        <taxon>Cottioidei</taxon>
        <taxon>Gasterosteales</taxon>
        <taxon>Gasterosteidae</taxon>
        <taxon>Gasterosteus</taxon>
    </lineage>
</organism>
<dbReference type="AlphaFoldDB" id="G3N4R3"/>
<protein>
    <submittedName>
        <fullName evidence="2">Serine protease 16</fullName>
    </submittedName>
</protein>
<sequence length="212" mass="22631">MDAAYFLETLAGNFMDVVQYNEDNRGFEGATGTNITIKVLCGVMADTSLGDPYARYAAVARLMMDTFSIKCLNASYEGYRRDMTDASWSGPAAGGAVRRLVQRERRAASGGRGPNQRVLRRLRHPLHPDSSAQRLHRPVARPGGHLGHLAGPAGRFHPGNSPLCQHVPCQERGSPPAGSGTGSHLLTPAEVVEAVIDSSTGQATARSSFAAF</sequence>
<dbReference type="Bgee" id="ENSGACG00000000218">
    <property type="expression patterns" value="Expressed in liver and 13 other cell types or tissues"/>
</dbReference>